<gene>
    <name evidence="1" type="ORF">PF004_g13668</name>
</gene>
<evidence type="ECO:0000313" key="2">
    <source>
        <dbReference type="Proteomes" id="UP000476176"/>
    </source>
</evidence>
<dbReference type="AlphaFoldDB" id="A0A6G0NRI0"/>
<dbReference type="Proteomes" id="UP000476176">
    <property type="component" value="Unassembled WGS sequence"/>
</dbReference>
<accession>A0A6G0NRI0</accession>
<name>A0A6G0NRI0_9STRA</name>
<organism evidence="1 2">
    <name type="scientific">Phytophthora fragariae</name>
    <dbReference type="NCBI Taxonomy" id="53985"/>
    <lineage>
        <taxon>Eukaryota</taxon>
        <taxon>Sar</taxon>
        <taxon>Stramenopiles</taxon>
        <taxon>Oomycota</taxon>
        <taxon>Peronosporomycetes</taxon>
        <taxon>Peronosporales</taxon>
        <taxon>Peronosporaceae</taxon>
        <taxon>Phytophthora</taxon>
    </lineage>
</organism>
<evidence type="ECO:0000313" key="1">
    <source>
        <dbReference type="EMBL" id="KAE9219234.1"/>
    </source>
</evidence>
<dbReference type="CDD" id="cd09272">
    <property type="entry name" value="RNase_HI_RT_Ty1"/>
    <property type="match status" value="1"/>
</dbReference>
<sequence>MKIPEEILRQLGVTSDDDLVLELEKALYGLKQAGRVKEVFCWSSVTSTQQDAVDAFFSELTVLSIMDLGPASKFLGMRESYREDGYDLDQELAILDMLKKHGMEFAHGVRTPIGMECNERQEAGDDKLPVLGGENVVAVKQFQSLVGSLMCVARCTRPDIAFAVHKASRRTHDPTVAVWKLAKRVLRYLSGTKELRLQMRGERGTDELLEVVAYSDEDFVADKEDRKSVTGGLVTIDGMPVSWTCKKRGGVSLSTMEAEYTAASVMTTELLGVHELLGVLGMEHEVTMTLRVDNQAELKQLEGEGASAKAKHIDLRIKFVGDYTKRGVLEPEYREGENIPADLMTKALEAPRLVVLRGMVGLH</sequence>
<reference evidence="1 2" key="1">
    <citation type="submission" date="2018-09" db="EMBL/GenBank/DDBJ databases">
        <title>Genomic investigation of the strawberry pathogen Phytophthora fragariae indicates pathogenicity is determined by transcriptional variation in three key races.</title>
        <authorList>
            <person name="Adams T.M."/>
            <person name="Armitage A.D."/>
            <person name="Sobczyk M.K."/>
            <person name="Bates H.J."/>
            <person name="Dunwell J.M."/>
            <person name="Nellist C.F."/>
            <person name="Harrison R.J."/>
        </authorList>
    </citation>
    <scope>NUCLEOTIDE SEQUENCE [LARGE SCALE GENOMIC DNA]</scope>
    <source>
        <strain evidence="1 2">BC-23</strain>
    </source>
</reference>
<evidence type="ECO:0008006" key="3">
    <source>
        <dbReference type="Google" id="ProtNLM"/>
    </source>
</evidence>
<dbReference type="EMBL" id="QXGC01000840">
    <property type="protein sequence ID" value="KAE9219234.1"/>
    <property type="molecule type" value="Genomic_DNA"/>
</dbReference>
<comment type="caution">
    <text evidence="1">The sequence shown here is derived from an EMBL/GenBank/DDBJ whole genome shotgun (WGS) entry which is preliminary data.</text>
</comment>
<proteinExistence type="predicted"/>
<protein>
    <recommendedName>
        <fullName evidence="3">Reverse transcriptase Ty1/copia-type domain-containing protein</fullName>
    </recommendedName>
</protein>
<dbReference type="PANTHER" id="PTHR11439:SF440">
    <property type="entry name" value="INTEGRASE CATALYTIC DOMAIN-CONTAINING PROTEIN"/>
    <property type="match status" value="1"/>
</dbReference>
<dbReference type="PANTHER" id="PTHR11439">
    <property type="entry name" value="GAG-POL-RELATED RETROTRANSPOSON"/>
    <property type="match status" value="1"/>
</dbReference>